<dbReference type="FunFam" id="6.10.250.3420:FF:000001">
    <property type="entry name" value="Hsc70-interacting protein-like protein"/>
    <property type="match status" value="1"/>
</dbReference>
<feature type="domain" description="Hsp70-interacting protein N-terminal" evidence="5">
    <location>
        <begin position="10"/>
        <end position="47"/>
    </location>
</feature>
<dbReference type="Gene3D" id="6.10.250.3420">
    <property type="match status" value="1"/>
</dbReference>
<reference evidence="6" key="1">
    <citation type="submission" date="2022-11" db="EMBL/GenBank/DDBJ databases">
        <authorList>
            <person name="Kikuchi T."/>
        </authorList>
    </citation>
    <scope>NUCLEOTIDE SEQUENCE</scope>
    <source>
        <strain evidence="6">PS1010</strain>
    </source>
</reference>
<dbReference type="InterPro" id="IPR011990">
    <property type="entry name" value="TPR-like_helical_dom_sf"/>
</dbReference>
<dbReference type="InterPro" id="IPR034649">
    <property type="entry name" value="Hip_N"/>
</dbReference>
<feature type="compositionally biased region" description="Basic and acidic residues" evidence="4">
    <location>
        <begin position="105"/>
        <end position="118"/>
    </location>
</feature>
<evidence type="ECO:0000259" key="5">
    <source>
        <dbReference type="Pfam" id="PF18253"/>
    </source>
</evidence>
<dbReference type="GO" id="GO:0046983">
    <property type="term" value="F:protein dimerization activity"/>
    <property type="evidence" value="ECO:0007669"/>
    <property type="project" value="InterPro"/>
</dbReference>
<evidence type="ECO:0000256" key="4">
    <source>
        <dbReference type="SAM" id="MobiDB-lite"/>
    </source>
</evidence>
<evidence type="ECO:0000256" key="1">
    <source>
        <dbReference type="ARBA" id="ARBA00009015"/>
    </source>
</evidence>
<proteinExistence type="inferred from homology"/>
<dbReference type="PANTHER" id="PTHR45883">
    <property type="entry name" value="HSC70-INTERACTING PROTEIN"/>
    <property type="match status" value="1"/>
</dbReference>
<keyword evidence="2" id="KW-0677">Repeat</keyword>
<dbReference type="GO" id="GO:0030544">
    <property type="term" value="F:Hsp70 protein binding"/>
    <property type="evidence" value="ECO:0007669"/>
    <property type="project" value="TreeGrafter"/>
</dbReference>
<organism evidence="6 7">
    <name type="scientific">Caenorhabditis angaria</name>
    <dbReference type="NCBI Taxonomy" id="860376"/>
    <lineage>
        <taxon>Eukaryota</taxon>
        <taxon>Metazoa</taxon>
        <taxon>Ecdysozoa</taxon>
        <taxon>Nematoda</taxon>
        <taxon>Chromadorea</taxon>
        <taxon>Rhabditida</taxon>
        <taxon>Rhabditina</taxon>
        <taxon>Rhabditomorpha</taxon>
        <taxon>Rhabditoidea</taxon>
        <taxon>Rhabditidae</taxon>
        <taxon>Peloderinae</taxon>
        <taxon>Caenorhabditis</taxon>
    </lineage>
</organism>
<dbReference type="SUPFAM" id="SSF48452">
    <property type="entry name" value="TPR-like"/>
    <property type="match status" value="1"/>
</dbReference>
<protein>
    <recommendedName>
        <fullName evidence="5">Hsp70-interacting protein N-terminal domain-containing protein</fullName>
    </recommendedName>
</protein>
<dbReference type="EMBL" id="CANHGI010000003">
    <property type="protein sequence ID" value="CAI5444138.1"/>
    <property type="molecule type" value="Genomic_DNA"/>
</dbReference>
<keyword evidence="3" id="KW-0802">TPR repeat</keyword>
<dbReference type="Gene3D" id="1.25.40.10">
    <property type="entry name" value="Tetratricopeptide repeat domain"/>
    <property type="match status" value="1"/>
</dbReference>
<evidence type="ECO:0000313" key="6">
    <source>
        <dbReference type="EMBL" id="CAI5444138.1"/>
    </source>
</evidence>
<keyword evidence="7" id="KW-1185">Reference proteome</keyword>
<evidence type="ECO:0000313" key="7">
    <source>
        <dbReference type="Proteomes" id="UP001152747"/>
    </source>
</evidence>
<dbReference type="CDD" id="cd14438">
    <property type="entry name" value="Hip_N"/>
    <property type="match status" value="1"/>
</dbReference>
<gene>
    <name evidence="6" type="ORF">CAMP_LOCUS6775</name>
</gene>
<feature type="region of interest" description="Disordered" evidence="4">
    <location>
        <begin position="47"/>
        <end position="118"/>
    </location>
</feature>
<dbReference type="PANTHER" id="PTHR45883:SF2">
    <property type="entry name" value="HSC70-INTERACTING PROTEIN"/>
    <property type="match status" value="1"/>
</dbReference>
<feature type="compositionally biased region" description="Low complexity" evidence="4">
    <location>
        <begin position="61"/>
        <end position="73"/>
    </location>
</feature>
<dbReference type="Pfam" id="PF18253">
    <property type="entry name" value="HipN"/>
    <property type="match status" value="1"/>
</dbReference>
<name>A0A9P1IFX4_9PELO</name>
<dbReference type="AlphaFoldDB" id="A0A9P1IFX4"/>
<comment type="similarity">
    <text evidence="1">Belongs to the FAM10 family.</text>
</comment>
<dbReference type="OrthoDB" id="533763at2759"/>
<dbReference type="Proteomes" id="UP001152747">
    <property type="component" value="Unassembled WGS sequence"/>
</dbReference>
<evidence type="ECO:0000256" key="2">
    <source>
        <dbReference type="ARBA" id="ARBA00022737"/>
    </source>
</evidence>
<accession>A0A9P1IFX4</accession>
<sequence length="159" mass="16966">MGFQGMDQYVILLKQFVGACQANPDLLHDPKLAFYRDYLASLGANLPTKTAAPEPTPEPQAAPAEEAAPQAEPEVPKPAEIPVPQIDNEGVIPAETNEPLSMGDASKEPTDEDFEKASTERDLAMEAFSNGDLEGSLAHYTAAIEANPGSAILYAKRAK</sequence>
<comment type="caution">
    <text evidence="6">The sequence shown here is derived from an EMBL/GenBank/DDBJ whole genome shotgun (WGS) entry which is preliminary data.</text>
</comment>
<evidence type="ECO:0000256" key="3">
    <source>
        <dbReference type="ARBA" id="ARBA00022803"/>
    </source>
</evidence>